<comment type="caution">
    <text evidence="14">The sequence shown here is derived from an EMBL/GenBank/DDBJ whole genome shotgun (WGS) entry which is preliminary data.</text>
</comment>
<gene>
    <name evidence="14" type="primary">DRE2</name>
    <name evidence="14" type="ORF">H2201_006982</name>
</gene>
<feature type="domain" description="Anamorsin C-terminal" evidence="12">
    <location>
        <begin position="237"/>
        <end position="333"/>
    </location>
</feature>
<evidence type="ECO:0000256" key="7">
    <source>
        <dbReference type="ARBA" id="ARBA00023004"/>
    </source>
</evidence>
<evidence type="ECO:0000256" key="5">
    <source>
        <dbReference type="ARBA" id="ARBA00022714"/>
    </source>
</evidence>
<keyword evidence="5 10" id="KW-0001">2Fe-2S</keyword>
<keyword evidence="3 10" id="KW-0004">4Fe-4S</keyword>
<comment type="similarity">
    <text evidence="2 10">Belongs to the anamorsin family.</text>
</comment>
<keyword evidence="7 10" id="KW-0408">Iron</keyword>
<evidence type="ECO:0000256" key="2">
    <source>
        <dbReference type="ARBA" id="ARBA00008169"/>
    </source>
</evidence>
<dbReference type="InterPro" id="IPR046408">
    <property type="entry name" value="CIAPIN1"/>
</dbReference>
<feature type="binding site" evidence="10">
    <location>
        <position position="253"/>
    </location>
    <ligand>
        <name>[2Fe-2S] cluster</name>
        <dbReference type="ChEBI" id="CHEBI:190135"/>
    </ligand>
</feature>
<keyword evidence="15" id="KW-1185">Reference proteome</keyword>
<evidence type="ECO:0000313" key="14">
    <source>
        <dbReference type="EMBL" id="KAJ9660236.1"/>
    </source>
</evidence>
<keyword evidence="9 10" id="KW-0496">Mitochondrion</keyword>
<dbReference type="PANTHER" id="PTHR13273">
    <property type="entry name" value="ANAMORSIN"/>
    <property type="match status" value="1"/>
</dbReference>
<evidence type="ECO:0000256" key="3">
    <source>
        <dbReference type="ARBA" id="ARBA00022485"/>
    </source>
</evidence>
<dbReference type="InterPro" id="IPR007785">
    <property type="entry name" value="Anamorsin"/>
</dbReference>
<evidence type="ECO:0000259" key="12">
    <source>
        <dbReference type="Pfam" id="PF05093"/>
    </source>
</evidence>
<feature type="short sequence motif" description="Cx2C motif 2" evidence="10">
    <location>
        <begin position="314"/>
        <end position="317"/>
    </location>
</feature>
<comment type="caution">
    <text evidence="10">Lacks conserved residue(s) required for the propagation of feature annotation.</text>
</comment>
<protein>
    <submittedName>
        <fullName evidence="14">Electron carrier</fullName>
    </submittedName>
</protein>
<reference evidence="14" key="1">
    <citation type="submission" date="2022-10" db="EMBL/GenBank/DDBJ databases">
        <title>Culturing micro-colonial fungi from biological soil crusts in the Mojave desert and describing Neophaeococcomyces mojavensis, and introducing the new genera and species Taxawa tesnikishii.</title>
        <authorList>
            <person name="Kurbessoian T."/>
            <person name="Stajich J.E."/>
        </authorList>
    </citation>
    <scope>NUCLEOTIDE SEQUENCE</scope>
    <source>
        <strain evidence="14">TK_1</strain>
    </source>
</reference>
<evidence type="ECO:0000256" key="10">
    <source>
        <dbReference type="HAMAP-Rule" id="MF_03115"/>
    </source>
</evidence>
<keyword evidence="8 10" id="KW-0411">Iron-sulfur</keyword>
<comment type="cofactor">
    <cofactor evidence="10">
        <name>[2Fe-2S] cluster</name>
        <dbReference type="ChEBI" id="CHEBI:190135"/>
    </cofactor>
</comment>
<dbReference type="Pfam" id="PF05093">
    <property type="entry name" value="CIAPIN1"/>
    <property type="match status" value="1"/>
</dbReference>
<evidence type="ECO:0000259" key="13">
    <source>
        <dbReference type="Pfam" id="PF16803"/>
    </source>
</evidence>
<evidence type="ECO:0000256" key="11">
    <source>
        <dbReference type="SAM" id="MobiDB-lite"/>
    </source>
</evidence>
<feature type="binding site" evidence="10">
    <location>
        <position position="314"/>
    </location>
    <ligand>
        <name>[4Fe-4S] cluster</name>
        <dbReference type="ChEBI" id="CHEBI:49883"/>
    </ligand>
</feature>
<comment type="domain">
    <text evidence="10">The N-terminal domain has structural similarity with S-adenosyl-L-methionine-dependent methyltransferases, but does not bind S-adenosyl-L-methionine. It is required for correct assembly of the 2 Fe-S clusters.</text>
</comment>
<feature type="binding site" evidence="10">
    <location>
        <position position="242"/>
    </location>
    <ligand>
        <name>[2Fe-2S] cluster</name>
        <dbReference type="ChEBI" id="CHEBI:190135"/>
    </ligand>
</feature>
<name>A0ABQ9NQF9_9PEZI</name>
<comment type="domain">
    <text evidence="10">The twin Cx2C motifs are involved in the recognition by the mitochondrial MIA40-ERV1 disulfide relay system. The formation of 2 disulfide bonds in the Cx2C motifs through dithiol/disulfide exchange reactions effectively traps the protein in the mitochondrial intermembrane space.</text>
</comment>
<dbReference type="PANTHER" id="PTHR13273:SF14">
    <property type="entry name" value="ANAMORSIN"/>
    <property type="match status" value="1"/>
</dbReference>
<sequence length="340" mass="36042">MAPSVTIDNTSDFDFTPPQPTMKAASSLRTLLLAPPSISAHPEALNRVVEAHDRTLTDIQMLDRLALGLVSLPAATYDVVLLLTDADGTRAESQRLLGRDVMSKLVQALKAGGKFRSQDGTFGQNGSERTEAILAGLVSGADSMVKPEDVGSAAVPLRLGRKKADTATNGVANAGDAVPLTSNGKRKSMSDEPVRPAGVGFVDFSDDFGMPIVTGEDDELIDEDDLLTEADLARPIIQPPECRPKAGKRRRACKDCTCGLKEKIEAEDAAKRSAADNALNTMKLDADDLAEVDFTVQGKVGSCGNCALGDAFRCDGCPYIGLPAFKPGEEVRLLNNDVQL</sequence>
<dbReference type="InterPro" id="IPR031838">
    <property type="entry name" value="Dre2_N"/>
</dbReference>
<keyword evidence="6 10" id="KW-0479">Metal-binding</keyword>
<comment type="domain">
    <text evidence="10">The C-terminal domain binds 2 Fe-S clusters but is otherwise mostly in an intrinsically disordered conformation.</text>
</comment>
<accession>A0ABQ9NQF9</accession>
<dbReference type="EMBL" id="JAPDRL010000067">
    <property type="protein sequence ID" value="KAJ9660236.1"/>
    <property type="molecule type" value="Genomic_DNA"/>
</dbReference>
<feature type="region of interest" description="Disordered" evidence="11">
    <location>
        <begin position="175"/>
        <end position="194"/>
    </location>
</feature>
<feature type="binding site" evidence="10">
    <location>
        <position position="256"/>
    </location>
    <ligand>
        <name>[2Fe-2S] cluster</name>
        <dbReference type="ChEBI" id="CHEBI:190135"/>
    </ligand>
</feature>
<dbReference type="Gene3D" id="3.40.50.11000">
    <property type="entry name" value="Fe-S cluster assembly protein Dre2, N-terminal domain"/>
    <property type="match status" value="1"/>
</dbReference>
<feature type="domain" description="Fe-S cluster assembly protein Dre2 N-terminal" evidence="13">
    <location>
        <begin position="29"/>
        <end position="158"/>
    </location>
</feature>
<keyword evidence="4 10" id="KW-0963">Cytoplasm</keyword>
<feature type="binding site" evidence="10">
    <location>
        <position position="258"/>
    </location>
    <ligand>
        <name>[2Fe-2S] cluster</name>
        <dbReference type="ChEBI" id="CHEBI:190135"/>
    </ligand>
</feature>
<dbReference type="Proteomes" id="UP001172684">
    <property type="component" value="Unassembled WGS sequence"/>
</dbReference>
<evidence type="ECO:0000256" key="9">
    <source>
        <dbReference type="ARBA" id="ARBA00023128"/>
    </source>
</evidence>
<evidence type="ECO:0000256" key="1">
    <source>
        <dbReference type="ARBA" id="ARBA00001966"/>
    </source>
</evidence>
<dbReference type="Pfam" id="PF16803">
    <property type="entry name" value="DRE2_N"/>
    <property type="match status" value="1"/>
</dbReference>
<feature type="region of interest" description="Fe-S binding site A" evidence="10">
    <location>
        <begin position="242"/>
        <end position="258"/>
    </location>
</feature>
<dbReference type="HAMAP" id="MF_03115">
    <property type="entry name" value="Anamorsin"/>
    <property type="match status" value="1"/>
</dbReference>
<organism evidence="14 15">
    <name type="scientific">Coniosporium apollinis</name>
    <dbReference type="NCBI Taxonomy" id="61459"/>
    <lineage>
        <taxon>Eukaryota</taxon>
        <taxon>Fungi</taxon>
        <taxon>Dikarya</taxon>
        <taxon>Ascomycota</taxon>
        <taxon>Pezizomycotina</taxon>
        <taxon>Dothideomycetes</taxon>
        <taxon>Dothideomycetes incertae sedis</taxon>
        <taxon>Coniosporium</taxon>
    </lineage>
</organism>
<feature type="binding site" evidence="10">
    <location>
        <position position="317"/>
    </location>
    <ligand>
        <name>[4Fe-4S] cluster</name>
        <dbReference type="ChEBI" id="CHEBI:49883"/>
    </ligand>
</feature>
<evidence type="ECO:0000313" key="15">
    <source>
        <dbReference type="Proteomes" id="UP001172684"/>
    </source>
</evidence>
<proteinExistence type="inferred from homology"/>
<feature type="region of interest" description="Fe-S binding site B" evidence="10">
    <location>
        <begin position="303"/>
        <end position="317"/>
    </location>
</feature>
<feature type="binding site" evidence="10">
    <location>
        <position position="303"/>
    </location>
    <ligand>
        <name>[4Fe-4S] cluster</name>
        <dbReference type="ChEBI" id="CHEBI:49883"/>
    </ligand>
</feature>
<feature type="binding site" evidence="10">
    <location>
        <position position="306"/>
    </location>
    <ligand>
        <name>[4Fe-4S] cluster</name>
        <dbReference type="ChEBI" id="CHEBI:49883"/>
    </ligand>
</feature>
<evidence type="ECO:0000256" key="4">
    <source>
        <dbReference type="ARBA" id="ARBA00022490"/>
    </source>
</evidence>
<feature type="short sequence motif" description="Cx2C motif 1" evidence="10">
    <location>
        <begin position="303"/>
        <end position="306"/>
    </location>
</feature>
<comment type="cofactor">
    <cofactor evidence="1 10">
        <name>[4Fe-4S] cluster</name>
        <dbReference type="ChEBI" id="CHEBI:49883"/>
    </cofactor>
</comment>
<evidence type="ECO:0000256" key="8">
    <source>
        <dbReference type="ARBA" id="ARBA00023014"/>
    </source>
</evidence>
<comment type="subcellular location">
    <subcellularLocation>
        <location evidence="10">Cytoplasm</location>
    </subcellularLocation>
    <subcellularLocation>
        <location evidence="10">Mitochondrion intermembrane space</location>
    </subcellularLocation>
</comment>
<evidence type="ECO:0000256" key="6">
    <source>
        <dbReference type="ARBA" id="ARBA00022723"/>
    </source>
</evidence>